<accession>A0ABV3QB93</accession>
<gene>
    <name evidence="1" type="ORF">ABQJ54_04900</name>
</gene>
<dbReference type="Proteomes" id="UP001556220">
    <property type="component" value="Unassembled WGS sequence"/>
</dbReference>
<sequence length="91" mass="9711">MDTAARKRADAWRKAVGLFAACVLLVLVSVDGLRNHLSSPLEPSLAAPAYDALVHRAEGGRELLRVTNAQDGSVRLYDARNGRPLSVASAD</sequence>
<dbReference type="EMBL" id="JBFOHK010000001">
    <property type="protein sequence ID" value="MEW9571079.1"/>
    <property type="molecule type" value="Genomic_DNA"/>
</dbReference>
<organism evidence="1 2">
    <name type="scientific">Rhodanobacter lycopersici</name>
    <dbReference type="NCBI Taxonomy" id="3162487"/>
    <lineage>
        <taxon>Bacteria</taxon>
        <taxon>Pseudomonadati</taxon>
        <taxon>Pseudomonadota</taxon>
        <taxon>Gammaproteobacteria</taxon>
        <taxon>Lysobacterales</taxon>
        <taxon>Rhodanobacteraceae</taxon>
        <taxon>Rhodanobacter</taxon>
    </lineage>
</organism>
<keyword evidence="2" id="KW-1185">Reference proteome</keyword>
<reference evidence="1 2" key="1">
    <citation type="submission" date="2024-06" db="EMBL/GenBank/DDBJ databases">
        <authorList>
            <person name="Woo H."/>
        </authorList>
    </citation>
    <scope>NUCLEOTIDE SEQUENCE [LARGE SCALE GENOMIC DNA]</scope>
    <source>
        <strain evidence="1 2">Si-c</strain>
    </source>
</reference>
<evidence type="ECO:0000313" key="2">
    <source>
        <dbReference type="Proteomes" id="UP001556220"/>
    </source>
</evidence>
<comment type="caution">
    <text evidence="1">The sequence shown here is derived from an EMBL/GenBank/DDBJ whole genome shotgun (WGS) entry which is preliminary data.</text>
</comment>
<proteinExistence type="predicted"/>
<protein>
    <submittedName>
        <fullName evidence="1">Uncharacterized protein</fullName>
    </submittedName>
</protein>
<dbReference type="RefSeq" id="WP_367853142.1">
    <property type="nucleotide sequence ID" value="NZ_JBFOHK010000001.1"/>
</dbReference>
<evidence type="ECO:0000313" key="1">
    <source>
        <dbReference type="EMBL" id="MEW9571079.1"/>
    </source>
</evidence>
<name>A0ABV3QB93_9GAMM</name>